<keyword evidence="4" id="KW-0735">Signal-anchor</keyword>
<gene>
    <name evidence="10" type="ORF">WN944_016890</name>
</gene>
<dbReference type="GO" id="GO:0005794">
    <property type="term" value="C:Golgi apparatus"/>
    <property type="evidence" value="ECO:0007669"/>
    <property type="project" value="TreeGrafter"/>
</dbReference>
<name>A0AAP0MAC7_9ROSI</name>
<evidence type="ECO:0000313" key="11">
    <source>
        <dbReference type="Proteomes" id="UP001428341"/>
    </source>
</evidence>
<feature type="domain" description="Trichome birefringence-like C-terminal" evidence="8">
    <location>
        <begin position="183"/>
        <end position="473"/>
    </location>
</feature>
<organism evidence="10 11">
    <name type="scientific">Citrus x changshan-huyou</name>
    <dbReference type="NCBI Taxonomy" id="2935761"/>
    <lineage>
        <taxon>Eukaryota</taxon>
        <taxon>Viridiplantae</taxon>
        <taxon>Streptophyta</taxon>
        <taxon>Embryophyta</taxon>
        <taxon>Tracheophyta</taxon>
        <taxon>Spermatophyta</taxon>
        <taxon>Magnoliopsida</taxon>
        <taxon>eudicotyledons</taxon>
        <taxon>Gunneridae</taxon>
        <taxon>Pentapetalae</taxon>
        <taxon>rosids</taxon>
        <taxon>malvids</taxon>
        <taxon>Sapindales</taxon>
        <taxon>Rutaceae</taxon>
        <taxon>Aurantioideae</taxon>
        <taxon>Citrus</taxon>
    </lineage>
</organism>
<dbReference type="Pfam" id="PF13839">
    <property type="entry name" value="PC-Esterase"/>
    <property type="match status" value="1"/>
</dbReference>
<dbReference type="InterPro" id="IPR026057">
    <property type="entry name" value="TBL_C"/>
</dbReference>
<evidence type="ECO:0008006" key="12">
    <source>
        <dbReference type="Google" id="ProtNLM"/>
    </source>
</evidence>
<evidence type="ECO:0000256" key="2">
    <source>
        <dbReference type="ARBA" id="ARBA00007727"/>
    </source>
</evidence>
<evidence type="ECO:0000256" key="7">
    <source>
        <dbReference type="SAM" id="Phobius"/>
    </source>
</evidence>
<keyword evidence="6 7" id="KW-0472">Membrane</keyword>
<feature type="domain" description="Trichome birefringence-like N-terminal" evidence="9">
    <location>
        <begin position="131"/>
        <end position="182"/>
    </location>
</feature>
<evidence type="ECO:0000259" key="8">
    <source>
        <dbReference type="Pfam" id="PF13839"/>
    </source>
</evidence>
<sequence>MKEFFFYLFNYQKYFFEKMRKNTSPVARESDTMTHLDFWKKFKRLNPLEPSLGILGFILVAAIFIGCFFYLDYRTVTRRLHYHDPSWLGHAVPFSSSPSSSSSAAAAAAEEPLGLGVNERPGFLDEGAGLCDVFDGNWVWDDNYPLYRSSDCLFLDEGFRCLENGRPDNFYTKWRWQPNACNLPRFDARNMLQKLRNRRLVFVGDSIGRNQWESLLCMLASAVTNKSSIYEVNGEPITKHKGSLVFLFKDYNCTVEYYRSPFLVVQSRPPANAPKEVRLTLKVDQLDWSSRKWRDADVLIFNTGHWWNFEKTIREGCYFEERGDLKKKMSVETAFQKAIETLIHWIGSQVNMDKTQVLFRTYAPVHFRCYRNGNWNSGGSCHLEKLPDLGPLPASPGIHFKIVANALLKHRNESQAMNLGLLNVTDMTSRRKDGHSSVYLLGPKRGPAPLHRQDCSHWCLPGVPDSWNELLYALFLKQETSHAQNSAEHPQAPL</sequence>
<dbReference type="EMBL" id="JBCGBO010000005">
    <property type="protein sequence ID" value="KAK9201684.1"/>
    <property type="molecule type" value="Genomic_DNA"/>
</dbReference>
<dbReference type="Pfam" id="PF14416">
    <property type="entry name" value="PMR5N"/>
    <property type="match status" value="1"/>
</dbReference>
<evidence type="ECO:0000256" key="5">
    <source>
        <dbReference type="ARBA" id="ARBA00022989"/>
    </source>
</evidence>
<dbReference type="InterPro" id="IPR025846">
    <property type="entry name" value="TBL_N"/>
</dbReference>
<feature type="transmembrane region" description="Helical" evidence="7">
    <location>
        <begin position="52"/>
        <end position="71"/>
    </location>
</feature>
<keyword evidence="11" id="KW-1185">Reference proteome</keyword>
<keyword evidence="5 7" id="KW-1133">Transmembrane helix</keyword>
<comment type="subcellular location">
    <subcellularLocation>
        <location evidence="1">Membrane</location>
        <topology evidence="1">Single-pass membrane protein</topology>
    </subcellularLocation>
</comment>
<evidence type="ECO:0000256" key="3">
    <source>
        <dbReference type="ARBA" id="ARBA00022692"/>
    </source>
</evidence>
<reference evidence="10 11" key="1">
    <citation type="submission" date="2024-05" db="EMBL/GenBank/DDBJ databases">
        <title>Haplotype-resolved chromosome-level genome assembly of Huyou (Citrus changshanensis).</title>
        <authorList>
            <person name="Miao C."/>
            <person name="Chen W."/>
            <person name="Wu Y."/>
            <person name="Wang L."/>
            <person name="Zhao S."/>
            <person name="Grierson D."/>
            <person name="Xu C."/>
            <person name="Chen K."/>
        </authorList>
    </citation>
    <scope>NUCLEOTIDE SEQUENCE [LARGE SCALE GENOMIC DNA]</scope>
    <source>
        <strain evidence="10">01-14</strain>
        <tissue evidence="10">Leaf</tissue>
    </source>
</reference>
<evidence type="ECO:0000259" key="9">
    <source>
        <dbReference type="Pfam" id="PF14416"/>
    </source>
</evidence>
<dbReference type="Proteomes" id="UP001428341">
    <property type="component" value="Unassembled WGS sequence"/>
</dbReference>
<comment type="similarity">
    <text evidence="2">Belongs to the PC-esterase family. TBL subfamily.</text>
</comment>
<evidence type="ECO:0000256" key="4">
    <source>
        <dbReference type="ARBA" id="ARBA00022968"/>
    </source>
</evidence>
<keyword evidence="3 7" id="KW-0812">Transmembrane</keyword>
<dbReference type="PANTHER" id="PTHR32285:SF213">
    <property type="entry name" value="PROTEIN TRICHOME BIREFRINGENCE-LIKE 11"/>
    <property type="match status" value="1"/>
</dbReference>
<evidence type="ECO:0000313" key="10">
    <source>
        <dbReference type="EMBL" id="KAK9201684.1"/>
    </source>
</evidence>
<protein>
    <recommendedName>
        <fullName evidence="12">Trichome birefringence-like N-terminal domain-containing protein</fullName>
    </recommendedName>
</protein>
<evidence type="ECO:0000256" key="6">
    <source>
        <dbReference type="ARBA" id="ARBA00023136"/>
    </source>
</evidence>
<dbReference type="AlphaFoldDB" id="A0AAP0MAC7"/>
<dbReference type="PANTHER" id="PTHR32285">
    <property type="entry name" value="PROTEIN TRICHOME BIREFRINGENCE-LIKE 9-RELATED"/>
    <property type="match status" value="1"/>
</dbReference>
<dbReference type="GO" id="GO:0016413">
    <property type="term" value="F:O-acetyltransferase activity"/>
    <property type="evidence" value="ECO:0007669"/>
    <property type="project" value="InterPro"/>
</dbReference>
<accession>A0AAP0MAC7</accession>
<dbReference type="GO" id="GO:0016020">
    <property type="term" value="C:membrane"/>
    <property type="evidence" value="ECO:0007669"/>
    <property type="project" value="UniProtKB-SubCell"/>
</dbReference>
<dbReference type="InterPro" id="IPR029962">
    <property type="entry name" value="TBL"/>
</dbReference>
<proteinExistence type="inferred from homology"/>
<comment type="caution">
    <text evidence="10">The sequence shown here is derived from an EMBL/GenBank/DDBJ whole genome shotgun (WGS) entry which is preliminary data.</text>
</comment>
<evidence type="ECO:0000256" key="1">
    <source>
        <dbReference type="ARBA" id="ARBA00004167"/>
    </source>
</evidence>